<dbReference type="STRING" id="868864.Dester_0086"/>
<dbReference type="InterPro" id="IPR000462">
    <property type="entry name" value="CDP-OH_P_trans"/>
</dbReference>
<dbReference type="eggNOG" id="COG0558">
    <property type="taxonomic scope" value="Bacteria"/>
</dbReference>
<dbReference type="PROSITE" id="PS00379">
    <property type="entry name" value="CDP_ALCOHOL_P_TRANSF"/>
    <property type="match status" value="1"/>
</dbReference>
<dbReference type="InterPro" id="IPR048254">
    <property type="entry name" value="CDP_ALCOHOL_P_TRANSF_CS"/>
</dbReference>
<dbReference type="GO" id="GO:0008654">
    <property type="term" value="P:phospholipid biosynthetic process"/>
    <property type="evidence" value="ECO:0007669"/>
    <property type="project" value="InterPro"/>
</dbReference>
<feature type="transmembrane region" description="Helical" evidence="3">
    <location>
        <begin position="115"/>
        <end position="133"/>
    </location>
</feature>
<dbReference type="KEGG" id="dte:Dester_0086"/>
<keyword evidence="5" id="KW-1185">Reference proteome</keyword>
<keyword evidence="3" id="KW-0472">Membrane</keyword>
<evidence type="ECO:0000256" key="1">
    <source>
        <dbReference type="ARBA" id="ARBA00022679"/>
    </source>
</evidence>
<evidence type="ECO:0000256" key="2">
    <source>
        <dbReference type="RuleBase" id="RU003750"/>
    </source>
</evidence>
<organism evidence="4 5">
    <name type="scientific">Desulfurobacterium thermolithotrophum (strain DSM 11699 / BSA)</name>
    <dbReference type="NCBI Taxonomy" id="868864"/>
    <lineage>
        <taxon>Bacteria</taxon>
        <taxon>Pseudomonadati</taxon>
        <taxon>Aquificota</taxon>
        <taxon>Aquificia</taxon>
        <taxon>Desulfurobacteriales</taxon>
        <taxon>Desulfurobacteriaceae</taxon>
        <taxon>Desulfurobacterium</taxon>
    </lineage>
</organism>
<dbReference type="RefSeq" id="WP_013637705.1">
    <property type="nucleotide sequence ID" value="NC_015185.1"/>
</dbReference>
<keyword evidence="3" id="KW-1133">Transmembrane helix</keyword>
<sequence length="193" mass="21184">MISSTDIKLKIQEFLKPFAELAGSIGVSPNVITILGFLFSIFSGIAIAFSNLTLGIIFFTISGLCDMLDGIIARVNGKTTNFGSFLDSFLDRYADFFPLAGIATLGFYLQDFNLFIFSLLSIVGSFATSYARAKAESLGLECKVGLLERPERFFILLAGFLTGFLVEFLSILAILSNFTAFQRLICAMEKLKK</sequence>
<keyword evidence="1 2" id="KW-0808">Transferase</keyword>
<reference evidence="4 5" key="1">
    <citation type="journal article" date="2011" name="Stand. Genomic Sci.">
        <title>Complete genome sequence of the thermophilic sulfur-reducer Desulfurobacterium thermolithotrophum type strain (BSA(T)) from a deep-sea hydrothermal vent.</title>
        <authorList>
            <person name="Goker M."/>
            <person name="Daligault H."/>
            <person name="Mwirichia R."/>
            <person name="Lapidus A."/>
            <person name="Lucas S."/>
            <person name="Deshpande S."/>
            <person name="Pagani I."/>
            <person name="Tapia R."/>
            <person name="Cheng J.F."/>
            <person name="Goodwin L."/>
            <person name="Pitluck S."/>
            <person name="Liolios K."/>
            <person name="Ivanova N."/>
            <person name="Mavromatis K."/>
            <person name="Mikhailova N."/>
            <person name="Pati A."/>
            <person name="Chen A."/>
            <person name="Palaniappan K."/>
            <person name="Han C."/>
            <person name="Land M."/>
            <person name="Hauser L."/>
            <person name="Pan C."/>
            <person name="Brambilla E.M."/>
            <person name="Rohde M."/>
            <person name="Spring S."/>
            <person name="Sikorski J."/>
            <person name="Wirth R."/>
            <person name="Detter J.C."/>
            <person name="Woyke T."/>
            <person name="Bristow J."/>
            <person name="Eisen J.A."/>
            <person name="Markowitz V."/>
            <person name="Hugenholtz P."/>
            <person name="Kyrpides N.C."/>
            <person name="Klenk H.P."/>
        </authorList>
    </citation>
    <scope>NUCLEOTIDE SEQUENCE [LARGE SCALE GENOMIC DNA]</scope>
    <source>
        <strain evidence="5">DSM 11699 / BSA</strain>
    </source>
</reference>
<accession>F0S0U1</accession>
<dbReference type="AlphaFoldDB" id="F0S0U1"/>
<gene>
    <name evidence="4" type="ordered locus">Dester_0086</name>
</gene>
<evidence type="ECO:0000313" key="4">
    <source>
        <dbReference type="EMBL" id="ADY72745.1"/>
    </source>
</evidence>
<evidence type="ECO:0000313" key="5">
    <source>
        <dbReference type="Proteomes" id="UP000007102"/>
    </source>
</evidence>
<evidence type="ECO:0000256" key="3">
    <source>
        <dbReference type="SAM" id="Phobius"/>
    </source>
</evidence>
<name>F0S0U1_DESTD</name>
<dbReference type="HOGENOM" id="CLU_080384_1_2_0"/>
<comment type="similarity">
    <text evidence="2">Belongs to the CDP-alcohol phosphatidyltransferase class-I family.</text>
</comment>
<dbReference type="Pfam" id="PF01066">
    <property type="entry name" value="CDP-OH_P_transf"/>
    <property type="match status" value="1"/>
</dbReference>
<dbReference type="Proteomes" id="UP000007102">
    <property type="component" value="Chromosome"/>
</dbReference>
<dbReference type="GO" id="GO:0016020">
    <property type="term" value="C:membrane"/>
    <property type="evidence" value="ECO:0007669"/>
    <property type="project" value="InterPro"/>
</dbReference>
<dbReference type="EMBL" id="CP002543">
    <property type="protein sequence ID" value="ADY72745.1"/>
    <property type="molecule type" value="Genomic_DNA"/>
</dbReference>
<dbReference type="OrthoDB" id="9785831at2"/>
<feature type="transmembrane region" description="Helical" evidence="3">
    <location>
        <begin position="93"/>
        <end position="109"/>
    </location>
</feature>
<keyword evidence="3" id="KW-0812">Transmembrane</keyword>
<reference evidence="5" key="2">
    <citation type="submission" date="2011-02" db="EMBL/GenBank/DDBJ databases">
        <title>The complete genome of Desulfurobacterium thermolithotrophum DSM 11699.</title>
        <authorList>
            <consortium name="US DOE Joint Genome Institute (JGI-PGF)"/>
            <person name="Lucas S."/>
            <person name="Copeland A."/>
            <person name="Lapidus A."/>
            <person name="Bruce D."/>
            <person name="Goodwin L."/>
            <person name="Pitluck S."/>
            <person name="Kyrpides N."/>
            <person name="Mavromatis K."/>
            <person name="Pagani I."/>
            <person name="Ivanova N."/>
            <person name="Mikhailova N."/>
            <person name="Daligault H."/>
            <person name="Detter J.C."/>
            <person name="Tapia R."/>
            <person name="Han C."/>
            <person name="Land M."/>
            <person name="Hauser L."/>
            <person name="Markowitz V."/>
            <person name="Cheng J.-F."/>
            <person name="Hugenholtz P."/>
            <person name="Woyke T."/>
            <person name="Wu D."/>
            <person name="Spring S."/>
            <person name="Brambilla E."/>
            <person name="Klenk H.-P."/>
            <person name="Eisen J.A."/>
        </authorList>
    </citation>
    <scope>NUCLEOTIDE SEQUENCE [LARGE SCALE GENOMIC DNA]</scope>
    <source>
        <strain evidence="5">DSM 11699 / BSA</strain>
    </source>
</reference>
<protein>
    <submittedName>
        <fullName evidence="4">CDP-alcohol phosphatidyltransferase</fullName>
    </submittedName>
</protein>
<dbReference type="Gene3D" id="1.20.120.1760">
    <property type="match status" value="1"/>
</dbReference>
<proteinExistence type="inferred from homology"/>
<dbReference type="InterPro" id="IPR043130">
    <property type="entry name" value="CDP-OH_PTrfase_TM_dom"/>
</dbReference>
<feature type="transmembrane region" description="Helical" evidence="3">
    <location>
        <begin position="153"/>
        <end position="175"/>
    </location>
</feature>
<dbReference type="InParanoid" id="F0S0U1"/>
<dbReference type="GO" id="GO:0016780">
    <property type="term" value="F:phosphotransferase activity, for other substituted phosphate groups"/>
    <property type="evidence" value="ECO:0007669"/>
    <property type="project" value="InterPro"/>
</dbReference>